<evidence type="ECO:0000313" key="1">
    <source>
        <dbReference type="EMBL" id="KAF9619802.1"/>
    </source>
</evidence>
<organism evidence="1 2">
    <name type="scientific">Coptis chinensis</name>
    <dbReference type="NCBI Taxonomy" id="261450"/>
    <lineage>
        <taxon>Eukaryota</taxon>
        <taxon>Viridiplantae</taxon>
        <taxon>Streptophyta</taxon>
        <taxon>Embryophyta</taxon>
        <taxon>Tracheophyta</taxon>
        <taxon>Spermatophyta</taxon>
        <taxon>Magnoliopsida</taxon>
        <taxon>Ranunculales</taxon>
        <taxon>Ranunculaceae</taxon>
        <taxon>Coptidoideae</taxon>
        <taxon>Coptis</taxon>
    </lineage>
</organism>
<keyword evidence="2" id="KW-1185">Reference proteome</keyword>
<gene>
    <name evidence="1" type="ORF">IFM89_009324</name>
</gene>
<comment type="caution">
    <text evidence="1">The sequence shown here is derived from an EMBL/GenBank/DDBJ whole genome shotgun (WGS) entry which is preliminary data.</text>
</comment>
<accession>A0A835IP79</accession>
<evidence type="ECO:0000313" key="2">
    <source>
        <dbReference type="Proteomes" id="UP000631114"/>
    </source>
</evidence>
<reference evidence="1 2" key="1">
    <citation type="submission" date="2020-10" db="EMBL/GenBank/DDBJ databases">
        <title>The Coptis chinensis genome and diversification of protoberbering-type alkaloids.</title>
        <authorList>
            <person name="Wang B."/>
            <person name="Shu S."/>
            <person name="Song C."/>
            <person name="Liu Y."/>
        </authorList>
    </citation>
    <scope>NUCLEOTIDE SEQUENCE [LARGE SCALE GENOMIC DNA]</scope>
    <source>
        <strain evidence="1">HL-2020</strain>
        <tissue evidence="1">Leaf</tissue>
    </source>
</reference>
<protein>
    <submittedName>
        <fullName evidence="1">Uncharacterized protein</fullName>
    </submittedName>
</protein>
<name>A0A835IP79_9MAGN</name>
<dbReference type="Proteomes" id="UP000631114">
    <property type="component" value="Unassembled WGS sequence"/>
</dbReference>
<proteinExistence type="predicted"/>
<sequence>MEVGELSRCLELLKGLKCRVPIEEKILEKGHFRAGFEVKRRVDCLCKHGMILREAFKIVLRHNVLEYLRSKGGLGCEVGLRGMIKPSRLRFYNLYVKPYPECEEIFGRFSKDKELRPRHPVGLWKLFKPPKWLELTSLLLTSADLVFSKVSDKDLECIFTIICNLVTKSESLDEALEMAKLISAKVTQQPNDKPVLRLKILFNLYNLLVNPYGKFYVYRKALSLAVNGKVSEHIVPSFKKIDSFLREWNVRTLDQRERFLTISNILKENRSSAKDSFYFLTKYLATFSGEDVHAIGEAKEEAVSYCRVCKGT</sequence>
<dbReference type="EMBL" id="JADFTS010000002">
    <property type="protein sequence ID" value="KAF9619802.1"/>
    <property type="molecule type" value="Genomic_DNA"/>
</dbReference>
<dbReference type="OrthoDB" id="10267031at2759"/>
<dbReference type="AlphaFoldDB" id="A0A835IP79"/>